<proteinExistence type="inferred from homology"/>
<dbReference type="SUPFAM" id="SSF51735">
    <property type="entry name" value="NAD(P)-binding Rossmann-fold domains"/>
    <property type="match status" value="1"/>
</dbReference>
<dbReference type="Gene3D" id="3.40.50.720">
    <property type="entry name" value="NAD(P)-binding Rossmann-like Domain"/>
    <property type="match status" value="1"/>
</dbReference>
<protein>
    <submittedName>
        <fullName evidence="3">Polysaccharide biosynthesis protein</fullName>
    </submittedName>
</protein>
<gene>
    <name evidence="3" type="ORF">SAMN02745885_01834</name>
</gene>
<comment type="similarity">
    <text evidence="1">Belongs to the polysaccharide synthase family.</text>
</comment>
<dbReference type="Pfam" id="PF02719">
    <property type="entry name" value="Polysacc_synt_2"/>
    <property type="match status" value="1"/>
</dbReference>
<dbReference type="InterPro" id="IPR003869">
    <property type="entry name" value="Polysac_CapD-like"/>
</dbReference>
<reference evidence="4" key="1">
    <citation type="submission" date="2017-02" db="EMBL/GenBank/DDBJ databases">
        <authorList>
            <person name="Varghese N."/>
            <person name="Submissions S."/>
        </authorList>
    </citation>
    <scope>NUCLEOTIDE SEQUENCE [LARGE SCALE GENOMIC DNA]</scope>
    <source>
        <strain evidence="4">DSM 16521</strain>
    </source>
</reference>
<name>A0A1T4QW70_9FIRM</name>
<dbReference type="Proteomes" id="UP000189933">
    <property type="component" value="Unassembled WGS sequence"/>
</dbReference>
<dbReference type="InterPro" id="IPR051203">
    <property type="entry name" value="Polysaccharide_Synthase-Rel"/>
</dbReference>
<evidence type="ECO:0000313" key="3">
    <source>
        <dbReference type="EMBL" id="SKA07964.1"/>
    </source>
</evidence>
<dbReference type="InterPro" id="IPR036291">
    <property type="entry name" value="NAD(P)-bd_dom_sf"/>
</dbReference>
<dbReference type="PANTHER" id="PTHR43318">
    <property type="entry name" value="UDP-N-ACETYLGLUCOSAMINE 4,6-DEHYDRATASE"/>
    <property type="match status" value="1"/>
</dbReference>
<keyword evidence="4" id="KW-1185">Reference proteome</keyword>
<evidence type="ECO:0000259" key="2">
    <source>
        <dbReference type="Pfam" id="PF02719"/>
    </source>
</evidence>
<dbReference type="EMBL" id="FUXM01000022">
    <property type="protein sequence ID" value="SKA07964.1"/>
    <property type="molecule type" value="Genomic_DNA"/>
</dbReference>
<feature type="domain" description="Polysaccharide biosynthesis protein CapD-like" evidence="2">
    <location>
        <begin position="10"/>
        <end position="292"/>
    </location>
</feature>
<dbReference type="PANTHER" id="PTHR43318:SF2">
    <property type="entry name" value="UDP-N-ACETYLGLUCOSAMINE 4,6-DEHYDRATASE (INVERTING)"/>
    <property type="match status" value="1"/>
</dbReference>
<organism evidence="3 4">
    <name type="scientific">Carboxydocella sporoproducens DSM 16521</name>
    <dbReference type="NCBI Taxonomy" id="1121270"/>
    <lineage>
        <taxon>Bacteria</taxon>
        <taxon>Bacillati</taxon>
        <taxon>Bacillota</taxon>
        <taxon>Clostridia</taxon>
        <taxon>Eubacteriales</taxon>
        <taxon>Clostridiales Family XVI. Incertae Sedis</taxon>
        <taxon>Carboxydocella</taxon>
    </lineage>
</organism>
<evidence type="ECO:0000256" key="1">
    <source>
        <dbReference type="ARBA" id="ARBA00007430"/>
    </source>
</evidence>
<sequence>MEEIYKGKRILVTGGTGTIGSELVRQLLQFQPEVIRLYSRDESKQFELQHEFRSHTNIRYLLGDIRDKERLKRAMEGIDVVFHAAALKHVPACEYNPFEAVKTNVLGTQNIIECALDEEVERVIAISTDKVANPTNTMGATKLLAEKLMAAANYYKGARKTVFACVRFGNVMGSRGSVIPLFIQQVARGGPLTITDPEMTRFMMSIPEAVALVLKAGEIARGGETFILKMPALRLGDLAEVIIEEVAPKHNYTARDIRIEVIGLRAGEKPHEELMTADEATRAVELPGMFVIYPSIDPASYNTEGQYQAYRSDAGPLLTKTEIKEMLYRLGLLYKRATD</sequence>
<accession>A0A1T4QW70</accession>
<dbReference type="CDD" id="cd05237">
    <property type="entry name" value="UDP_invert_4-6DH_SDR_e"/>
    <property type="match status" value="1"/>
</dbReference>
<evidence type="ECO:0000313" key="4">
    <source>
        <dbReference type="Proteomes" id="UP000189933"/>
    </source>
</evidence>
<dbReference type="AlphaFoldDB" id="A0A1T4QW70"/>